<dbReference type="SUPFAM" id="SSF52467">
    <property type="entry name" value="DHS-like NAD/FAD-binding domain"/>
    <property type="match status" value="1"/>
</dbReference>
<feature type="binding site" evidence="7">
    <location>
        <position position="492"/>
    </location>
    <ligand>
        <name>Zn(2+)</name>
        <dbReference type="ChEBI" id="CHEBI:29105"/>
    </ligand>
</feature>
<dbReference type="eggNOG" id="KOG2684">
    <property type="taxonomic scope" value="Eukaryota"/>
</dbReference>
<feature type="binding site" evidence="7">
    <location>
        <position position="468"/>
    </location>
    <ligand>
        <name>Zn(2+)</name>
        <dbReference type="ChEBI" id="CHEBI:29105"/>
    </ligand>
</feature>
<comment type="cofactor">
    <cofactor evidence="1">
        <name>Zn(2+)</name>
        <dbReference type="ChEBI" id="CHEBI:29105"/>
    </cofactor>
</comment>
<dbReference type="OrthoDB" id="420264at2759"/>
<dbReference type="InterPro" id="IPR026591">
    <property type="entry name" value="Sirtuin_cat_small_dom_sf"/>
</dbReference>
<feature type="region of interest" description="Disordered" evidence="8">
    <location>
        <begin position="503"/>
        <end position="544"/>
    </location>
</feature>
<evidence type="ECO:0000313" key="12">
    <source>
        <dbReference type="Proteomes" id="UP000001610"/>
    </source>
</evidence>
<evidence type="ECO:0000256" key="5">
    <source>
        <dbReference type="ARBA" id="ARBA00022833"/>
    </source>
</evidence>
<dbReference type="InParanoid" id="G3JGP9"/>
<evidence type="ECO:0000256" key="2">
    <source>
        <dbReference type="ARBA" id="ARBA00006924"/>
    </source>
</evidence>
<feature type="region of interest" description="Disordered" evidence="8">
    <location>
        <begin position="241"/>
        <end position="261"/>
    </location>
</feature>
<feature type="region of interest" description="Disordered" evidence="8">
    <location>
        <begin position="1"/>
        <end position="25"/>
    </location>
</feature>
<dbReference type="Gene3D" id="3.40.50.1220">
    <property type="entry name" value="TPP-binding domain"/>
    <property type="match status" value="1"/>
</dbReference>
<evidence type="ECO:0000256" key="3">
    <source>
        <dbReference type="ARBA" id="ARBA00022679"/>
    </source>
</evidence>
<sequence length="697" mass="76612">MGNATSNRKTRLSEPDNGSSACAETNTNPRLAILPDSSKPPLLLLDTTPSIILPPFLALNSRPSRKQISSRVRNPAFIVIVVVLLRIFVDYYLARPHQRNTGDCLAHNTKPDTRLLLFFFCPLNSFTPFRCPAKNYAKSRTPAFARVPDSSRGANLLTWSTARNFSFAMSTKRAAARGVKLPRRGAHADALDKLPPEPTVAQLNDAAIEVSLADLEERVADVRDSWETDSLFEDTFEAIAEESSASSSTSTNSSDACTPDEANRLRRELREQGPAVFCQRTVDAGRYTAKKLLTAFGIKPPAFLEGEPDVSYYSLLSLAITRELSKRAKIARYNSVEDAVQLIARSAHIVIITGAGISTSLGIPDFRSKGTGLYAKLAHLGLGDPQEVFDIDIFKEDPSVFYSVAKDILPATERYTPTHAFIAMLHRRGKLLTNYSQNIDNLEVKAGVPKDKLIQCHGSFGTASCVQCGFQTAGEVIFPDIRAGVIPKCPRCAQAAVASRASSSAKRRRTAAAERKRRRWSADSSEDDNDDNSNHNGSYDLPGTGVMKPDITFFGEALPDEFSRRLTENDRDKVDLVIVIGTSLKVTPVSEIVSWLPSHIPQIYVSRQPVTHINFDIDLLGDCDVVVAELCRRLGWPLDHEMVVPPEQPILVRTEPGFPSQHTFTLRVPDGPEETGEANNNGKLKDKSTKFITSSST</sequence>
<dbReference type="Proteomes" id="UP000001610">
    <property type="component" value="Unassembled WGS sequence"/>
</dbReference>
<keyword evidence="9" id="KW-1133">Transmembrane helix</keyword>
<feature type="active site" description="Proton acceptor" evidence="7">
    <location>
        <position position="457"/>
    </location>
</feature>
<keyword evidence="9" id="KW-0472">Membrane</keyword>
<dbReference type="Pfam" id="PF02146">
    <property type="entry name" value="SIR2"/>
    <property type="match status" value="1"/>
</dbReference>
<organism evidence="11 12">
    <name type="scientific">Cordyceps militaris (strain CM01)</name>
    <name type="common">Caterpillar fungus</name>
    <dbReference type="NCBI Taxonomy" id="983644"/>
    <lineage>
        <taxon>Eukaryota</taxon>
        <taxon>Fungi</taxon>
        <taxon>Dikarya</taxon>
        <taxon>Ascomycota</taxon>
        <taxon>Pezizomycotina</taxon>
        <taxon>Sordariomycetes</taxon>
        <taxon>Hypocreomycetidae</taxon>
        <taxon>Hypocreales</taxon>
        <taxon>Cordycipitaceae</taxon>
        <taxon>Cordyceps</taxon>
    </lineage>
</organism>
<reference evidence="11 12" key="1">
    <citation type="journal article" date="2011" name="Genome Biol.">
        <title>Genome sequence of the insect pathogenic fungus Cordyceps militaris, a valued traditional Chinese medicine.</title>
        <authorList>
            <person name="Zheng P."/>
            <person name="Xia Y."/>
            <person name="Xiao G."/>
            <person name="Xiong C."/>
            <person name="Hu X."/>
            <person name="Zhang S."/>
            <person name="Zheng H."/>
            <person name="Huang Y."/>
            <person name="Zhou Y."/>
            <person name="Wang S."/>
            <person name="Zhao G.P."/>
            <person name="Liu X."/>
            <person name="St Leger R.J."/>
            <person name="Wang C."/>
        </authorList>
    </citation>
    <scope>NUCLEOTIDE SEQUENCE [LARGE SCALE GENOMIC DNA]</scope>
    <source>
        <strain evidence="11 12">CM01</strain>
    </source>
</reference>
<dbReference type="VEuPathDB" id="FungiDB:CCM_04691"/>
<evidence type="ECO:0000256" key="9">
    <source>
        <dbReference type="SAM" id="Phobius"/>
    </source>
</evidence>
<keyword evidence="9" id="KW-0812">Transmembrane</keyword>
<dbReference type="KEGG" id="cmt:CCM_04691"/>
<protein>
    <submittedName>
        <fullName evidence="11">Histone deacetylase SIR2, putative</fullName>
    </submittedName>
</protein>
<dbReference type="GO" id="GO:0005634">
    <property type="term" value="C:nucleus"/>
    <property type="evidence" value="ECO:0007669"/>
    <property type="project" value="TreeGrafter"/>
</dbReference>
<feature type="binding site" evidence="7">
    <location>
        <position position="465"/>
    </location>
    <ligand>
        <name>Zn(2+)</name>
        <dbReference type="ChEBI" id="CHEBI:29105"/>
    </ligand>
</feature>
<accession>G3JGP9</accession>
<feature type="domain" description="Deacetylase sirtuin-type" evidence="10">
    <location>
        <begin position="329"/>
        <end position="637"/>
    </location>
</feature>
<dbReference type="GO" id="GO:0046872">
    <property type="term" value="F:metal ion binding"/>
    <property type="evidence" value="ECO:0007669"/>
    <property type="project" value="UniProtKB-KW"/>
</dbReference>
<feature type="region of interest" description="Disordered" evidence="8">
    <location>
        <begin position="664"/>
        <end position="697"/>
    </location>
</feature>
<dbReference type="RefSeq" id="XP_006669901.1">
    <property type="nucleotide sequence ID" value="XM_006669838.1"/>
</dbReference>
<dbReference type="GeneID" id="18166713"/>
<dbReference type="PANTHER" id="PTHR11085">
    <property type="entry name" value="NAD-DEPENDENT PROTEIN DEACYLASE SIRTUIN-5, MITOCHONDRIAL-RELATED"/>
    <property type="match status" value="1"/>
</dbReference>
<dbReference type="AlphaFoldDB" id="G3JGP9"/>
<dbReference type="PROSITE" id="PS50305">
    <property type="entry name" value="SIRTUIN"/>
    <property type="match status" value="1"/>
</dbReference>
<evidence type="ECO:0000256" key="6">
    <source>
        <dbReference type="ARBA" id="ARBA00023027"/>
    </source>
</evidence>
<dbReference type="InterPro" id="IPR026590">
    <property type="entry name" value="Ssirtuin_cat_dom"/>
</dbReference>
<dbReference type="Gene3D" id="3.30.1600.10">
    <property type="entry name" value="SIR2/SIRT2 'Small Domain"/>
    <property type="match status" value="1"/>
</dbReference>
<evidence type="ECO:0000259" key="10">
    <source>
        <dbReference type="PROSITE" id="PS50305"/>
    </source>
</evidence>
<dbReference type="InterPro" id="IPR050134">
    <property type="entry name" value="NAD-dep_sirtuin_deacylases"/>
</dbReference>
<evidence type="ECO:0000256" key="7">
    <source>
        <dbReference type="PROSITE-ProRule" id="PRU00236"/>
    </source>
</evidence>
<feature type="compositionally biased region" description="Basic residues" evidence="8">
    <location>
        <begin position="505"/>
        <end position="519"/>
    </location>
</feature>
<evidence type="ECO:0000256" key="4">
    <source>
        <dbReference type="ARBA" id="ARBA00022723"/>
    </source>
</evidence>
<comment type="similarity">
    <text evidence="2">Belongs to the sirtuin family. Class I subfamily.</text>
</comment>
<dbReference type="STRING" id="983644.G3JGP9"/>
<feature type="compositionally biased region" description="Polar residues" evidence="8">
    <location>
        <begin position="16"/>
        <end position="25"/>
    </location>
</feature>
<keyword evidence="5 7" id="KW-0862">Zinc</keyword>
<feature type="compositionally biased region" description="Low complexity" evidence="8">
    <location>
        <begin position="241"/>
        <end position="254"/>
    </location>
</feature>
<name>G3JGP9_CORMM</name>
<dbReference type="GO" id="GO:0070403">
    <property type="term" value="F:NAD+ binding"/>
    <property type="evidence" value="ECO:0007669"/>
    <property type="project" value="InterPro"/>
</dbReference>
<dbReference type="HOGENOM" id="CLU_023643_5_3_1"/>
<dbReference type="PANTHER" id="PTHR11085:SF9">
    <property type="entry name" value="NAD-DEPENDENT PROTEIN DEACETYLASE SIRTUIN-1"/>
    <property type="match status" value="1"/>
</dbReference>
<evidence type="ECO:0000256" key="8">
    <source>
        <dbReference type="SAM" id="MobiDB-lite"/>
    </source>
</evidence>
<dbReference type="GO" id="GO:0046970">
    <property type="term" value="F:histone H4K16 deacetylase activity, NAD-dependent"/>
    <property type="evidence" value="ECO:0007669"/>
    <property type="project" value="TreeGrafter"/>
</dbReference>
<feature type="binding site" evidence="7">
    <location>
        <position position="489"/>
    </location>
    <ligand>
        <name>Zn(2+)</name>
        <dbReference type="ChEBI" id="CHEBI:29105"/>
    </ligand>
</feature>
<keyword evidence="4 7" id="KW-0479">Metal-binding</keyword>
<dbReference type="InterPro" id="IPR003000">
    <property type="entry name" value="Sirtuin"/>
</dbReference>
<keyword evidence="3" id="KW-0808">Transferase</keyword>
<keyword evidence="12" id="KW-1185">Reference proteome</keyword>
<evidence type="ECO:0000256" key="1">
    <source>
        <dbReference type="ARBA" id="ARBA00001947"/>
    </source>
</evidence>
<feature type="transmembrane region" description="Helical" evidence="9">
    <location>
        <begin position="75"/>
        <end position="94"/>
    </location>
</feature>
<dbReference type="InterPro" id="IPR029035">
    <property type="entry name" value="DHS-like_NAD/FAD-binding_dom"/>
</dbReference>
<dbReference type="OMA" id="SAHIVII"/>
<proteinExistence type="inferred from homology"/>
<evidence type="ECO:0000313" key="11">
    <source>
        <dbReference type="EMBL" id="EGX93318.1"/>
    </source>
</evidence>
<keyword evidence="6" id="KW-0520">NAD</keyword>
<gene>
    <name evidence="11" type="ORF">CCM_04691</name>
</gene>
<dbReference type="EMBL" id="JH126401">
    <property type="protein sequence ID" value="EGX93318.1"/>
    <property type="molecule type" value="Genomic_DNA"/>
</dbReference>